<comment type="subcellular location">
    <subcellularLocation>
        <location evidence="1">Membrane</location>
        <topology evidence="1">Multi-pass membrane protein</topology>
    </subcellularLocation>
</comment>
<proteinExistence type="predicted"/>
<evidence type="ECO:0000256" key="2">
    <source>
        <dbReference type="ARBA" id="ARBA00022692"/>
    </source>
</evidence>
<keyword evidence="2 5" id="KW-0812">Transmembrane</keyword>
<dbReference type="EMBL" id="JAZHXJ010001188">
    <property type="protein sequence ID" value="KAL1845228.1"/>
    <property type="molecule type" value="Genomic_DNA"/>
</dbReference>
<organism evidence="6 7">
    <name type="scientific">Phialemonium thermophilum</name>
    <dbReference type="NCBI Taxonomy" id="223376"/>
    <lineage>
        <taxon>Eukaryota</taxon>
        <taxon>Fungi</taxon>
        <taxon>Dikarya</taxon>
        <taxon>Ascomycota</taxon>
        <taxon>Pezizomycotina</taxon>
        <taxon>Sordariomycetes</taxon>
        <taxon>Sordariomycetidae</taxon>
        <taxon>Cephalothecales</taxon>
        <taxon>Cephalothecaceae</taxon>
        <taxon>Phialemonium</taxon>
    </lineage>
</organism>
<gene>
    <name evidence="6" type="ORF">VTK73DRAFT_833</name>
</gene>
<evidence type="ECO:0000256" key="5">
    <source>
        <dbReference type="SAM" id="Phobius"/>
    </source>
</evidence>
<keyword evidence="7" id="KW-1185">Reference proteome</keyword>
<evidence type="ECO:0000256" key="1">
    <source>
        <dbReference type="ARBA" id="ARBA00004141"/>
    </source>
</evidence>
<dbReference type="PANTHER" id="PTHR31465:SF1">
    <property type="entry name" value="PROTEIN RTA1-RELATED"/>
    <property type="match status" value="1"/>
</dbReference>
<keyword evidence="4 5" id="KW-0472">Membrane</keyword>
<dbReference type="Pfam" id="PF04479">
    <property type="entry name" value="RTA1"/>
    <property type="match status" value="1"/>
</dbReference>
<protein>
    <submittedName>
        <fullName evidence="6">Uncharacterized protein</fullName>
    </submittedName>
</protein>
<sequence length="177" mass="19719">MADDDHNGFVFYRYKPSIVAAALFTVLFFLSAIHHTIVLVRRRAWYFIPFLIGCLFEAVGYIGRIMSSNESPDFTLGPYIIQSLLILLAPALFAASIYMLLGRTVLLLDAPQHSLIRPRFMTKVFVAGDVLSFLVQSGAWRKIPHTAAPSDACLLFPQAAATWPRPRTRTASSSART</sequence>
<comment type="caution">
    <text evidence="6">The sequence shown here is derived from an EMBL/GenBank/DDBJ whole genome shotgun (WGS) entry which is preliminary data.</text>
</comment>
<evidence type="ECO:0000256" key="3">
    <source>
        <dbReference type="ARBA" id="ARBA00022989"/>
    </source>
</evidence>
<feature type="transmembrane region" description="Helical" evidence="5">
    <location>
        <begin position="45"/>
        <end position="67"/>
    </location>
</feature>
<feature type="transmembrane region" description="Helical" evidence="5">
    <location>
        <begin position="79"/>
        <end position="101"/>
    </location>
</feature>
<accession>A0ABR3VU66</accession>
<evidence type="ECO:0000313" key="6">
    <source>
        <dbReference type="EMBL" id="KAL1845228.1"/>
    </source>
</evidence>
<keyword evidence="3 5" id="KW-1133">Transmembrane helix</keyword>
<evidence type="ECO:0000256" key="4">
    <source>
        <dbReference type="ARBA" id="ARBA00023136"/>
    </source>
</evidence>
<reference evidence="6 7" key="1">
    <citation type="journal article" date="2024" name="Commun. Biol.">
        <title>Comparative genomic analysis of thermophilic fungi reveals convergent evolutionary adaptations and gene losses.</title>
        <authorList>
            <person name="Steindorff A.S."/>
            <person name="Aguilar-Pontes M.V."/>
            <person name="Robinson A.J."/>
            <person name="Andreopoulos B."/>
            <person name="LaButti K."/>
            <person name="Kuo A."/>
            <person name="Mondo S."/>
            <person name="Riley R."/>
            <person name="Otillar R."/>
            <person name="Haridas S."/>
            <person name="Lipzen A."/>
            <person name="Grimwood J."/>
            <person name="Schmutz J."/>
            <person name="Clum A."/>
            <person name="Reid I.D."/>
            <person name="Moisan M.C."/>
            <person name="Butler G."/>
            <person name="Nguyen T.T.M."/>
            <person name="Dewar K."/>
            <person name="Conant G."/>
            <person name="Drula E."/>
            <person name="Henrissat B."/>
            <person name="Hansel C."/>
            <person name="Singer S."/>
            <person name="Hutchinson M.I."/>
            <person name="de Vries R.P."/>
            <person name="Natvig D.O."/>
            <person name="Powell A.J."/>
            <person name="Tsang A."/>
            <person name="Grigoriev I.V."/>
        </authorList>
    </citation>
    <scope>NUCLEOTIDE SEQUENCE [LARGE SCALE GENOMIC DNA]</scope>
    <source>
        <strain evidence="6 7">ATCC 24622</strain>
    </source>
</reference>
<feature type="transmembrane region" description="Helical" evidence="5">
    <location>
        <begin position="12"/>
        <end position="33"/>
    </location>
</feature>
<dbReference type="InterPro" id="IPR007568">
    <property type="entry name" value="RTA1"/>
</dbReference>
<dbReference type="PANTHER" id="PTHR31465">
    <property type="entry name" value="PROTEIN RTA1-RELATED"/>
    <property type="match status" value="1"/>
</dbReference>
<dbReference type="Proteomes" id="UP001586593">
    <property type="component" value="Unassembled WGS sequence"/>
</dbReference>
<name>A0ABR3VU66_9PEZI</name>
<evidence type="ECO:0000313" key="7">
    <source>
        <dbReference type="Proteomes" id="UP001586593"/>
    </source>
</evidence>